<name>B6JVK4_SCHJY</name>
<evidence type="ECO:0000256" key="8">
    <source>
        <dbReference type="ARBA" id="ARBA00023328"/>
    </source>
</evidence>
<dbReference type="OrthoDB" id="18453at2759"/>
<gene>
    <name evidence="12" type="primary">nnf1</name>
    <name evidence="11" type="ORF">SJAG_00418</name>
</gene>
<evidence type="ECO:0000313" key="13">
    <source>
        <dbReference type="Proteomes" id="UP000001744"/>
    </source>
</evidence>
<comment type="subcellular location">
    <subcellularLocation>
        <location evidence="1 9">Chromosome</location>
        <location evidence="1 9">Centromere</location>
        <location evidence="1 9">Kinetochore</location>
    </subcellularLocation>
    <subcellularLocation>
        <location evidence="9">Nucleus</location>
    </subcellularLocation>
    <text evidence="9">Associated with the kinetochore.</text>
</comment>
<dbReference type="HOGENOM" id="CLU_1415941_0_0_1"/>
<dbReference type="PIRSF" id="PIRSF027153">
    <property type="entry name" value="Nnf1p"/>
    <property type="match status" value="1"/>
</dbReference>
<keyword evidence="13" id="KW-1185">Reference proteome</keyword>
<evidence type="ECO:0000256" key="3">
    <source>
        <dbReference type="ARBA" id="ARBA00022618"/>
    </source>
</evidence>
<dbReference type="STRING" id="402676.B6JVK4"/>
<dbReference type="AlphaFoldDB" id="B6JVK4"/>
<protein>
    <recommendedName>
        <fullName evidence="9">Kinetochore-associated protein</fullName>
    </recommendedName>
</protein>
<evidence type="ECO:0000256" key="5">
    <source>
        <dbReference type="ARBA" id="ARBA00022838"/>
    </source>
</evidence>
<evidence type="ECO:0000256" key="2">
    <source>
        <dbReference type="ARBA" id="ARBA00022454"/>
    </source>
</evidence>
<dbReference type="OMA" id="CSKEYAK"/>
<keyword evidence="5 9" id="KW-0995">Kinetochore</keyword>
<evidence type="ECO:0000313" key="11">
    <source>
        <dbReference type="EMBL" id="EEB05405.1"/>
    </source>
</evidence>
<dbReference type="PANTHER" id="PTHR15459">
    <property type="entry name" value="POLYAMINE-MODULATED FACTOR 1"/>
    <property type="match status" value="1"/>
</dbReference>
<dbReference type="GO" id="GO:0000444">
    <property type="term" value="C:MIS12/MIND type complex"/>
    <property type="evidence" value="ECO:0007669"/>
    <property type="project" value="UniProtKB-UniRule"/>
</dbReference>
<dbReference type="EMBL" id="KE651166">
    <property type="protein sequence ID" value="EEB05405.1"/>
    <property type="molecule type" value="Genomic_DNA"/>
</dbReference>
<evidence type="ECO:0000256" key="4">
    <source>
        <dbReference type="ARBA" id="ARBA00022776"/>
    </source>
</evidence>
<dbReference type="GO" id="GO:0005634">
    <property type="term" value="C:nucleus"/>
    <property type="evidence" value="ECO:0007669"/>
    <property type="project" value="UniProtKB-SubCell"/>
</dbReference>
<dbReference type="RefSeq" id="XP_002171698.1">
    <property type="nucleotide sequence ID" value="XM_002171662.1"/>
</dbReference>
<dbReference type="GO" id="GO:0007059">
    <property type="term" value="P:chromosome segregation"/>
    <property type="evidence" value="ECO:0007669"/>
    <property type="project" value="UniProtKB-UniRule"/>
</dbReference>
<evidence type="ECO:0000256" key="6">
    <source>
        <dbReference type="ARBA" id="ARBA00023242"/>
    </source>
</evidence>
<dbReference type="Proteomes" id="UP000001744">
    <property type="component" value="Unassembled WGS sequence"/>
</dbReference>
<dbReference type="Pfam" id="PF03980">
    <property type="entry name" value="Nnf1"/>
    <property type="match status" value="1"/>
</dbReference>
<keyword evidence="4 9" id="KW-0498">Mitosis</keyword>
<reference evidence="11 13" key="1">
    <citation type="journal article" date="2011" name="Science">
        <title>Comparative functional genomics of the fission yeasts.</title>
        <authorList>
            <person name="Rhind N."/>
            <person name="Chen Z."/>
            <person name="Yassour M."/>
            <person name="Thompson D.A."/>
            <person name="Haas B.J."/>
            <person name="Habib N."/>
            <person name="Wapinski I."/>
            <person name="Roy S."/>
            <person name="Lin M.F."/>
            <person name="Heiman D.I."/>
            <person name="Young S.K."/>
            <person name="Furuya K."/>
            <person name="Guo Y."/>
            <person name="Pidoux A."/>
            <person name="Chen H.M."/>
            <person name="Robbertse B."/>
            <person name="Goldberg J.M."/>
            <person name="Aoki K."/>
            <person name="Bayne E.H."/>
            <person name="Berlin A.M."/>
            <person name="Desjardins C.A."/>
            <person name="Dobbs E."/>
            <person name="Dukaj L."/>
            <person name="Fan L."/>
            <person name="FitzGerald M.G."/>
            <person name="French C."/>
            <person name="Gujja S."/>
            <person name="Hansen K."/>
            <person name="Keifenheim D."/>
            <person name="Levin J.Z."/>
            <person name="Mosher R.A."/>
            <person name="Mueller C.A."/>
            <person name="Pfiffner J."/>
            <person name="Priest M."/>
            <person name="Russ C."/>
            <person name="Smialowska A."/>
            <person name="Swoboda P."/>
            <person name="Sykes S.M."/>
            <person name="Vaughn M."/>
            <person name="Vengrova S."/>
            <person name="Yoder R."/>
            <person name="Zeng Q."/>
            <person name="Allshire R."/>
            <person name="Baulcombe D."/>
            <person name="Birren B.W."/>
            <person name="Brown W."/>
            <person name="Ekwall K."/>
            <person name="Kellis M."/>
            <person name="Leatherwood J."/>
            <person name="Levin H."/>
            <person name="Margalit H."/>
            <person name="Martienssen R."/>
            <person name="Nieduszynski C.A."/>
            <person name="Spatafora J.W."/>
            <person name="Friedman N."/>
            <person name="Dalgaard J.Z."/>
            <person name="Baumann P."/>
            <person name="Niki H."/>
            <person name="Regev A."/>
            <person name="Nusbaum C."/>
        </authorList>
    </citation>
    <scope>NUCLEOTIDE SEQUENCE [LARGE SCALE GENOMIC DNA]</scope>
    <source>
        <strain evidence="13">yFS275 / FY16936</strain>
    </source>
</reference>
<keyword evidence="3 9" id="KW-0132">Cell division</keyword>
<evidence type="ECO:0000313" key="12">
    <source>
        <dbReference type="JaponicusDB" id="SJAG_00418"/>
    </source>
</evidence>
<proteinExistence type="predicted"/>
<keyword evidence="6 9" id="KW-0539">Nucleus</keyword>
<sequence>MTSRKEQLDKVLQLSLSETVAHISLEKFAQCFPNFKKGKVIAGIHAQLTNFFRSACSKEYAKLIEERDLYRKLDLLDECIAKAKARQSSGAVPINVSQKNPEDILLAHFYNYKQLFLQKLEAHLAEVDAEIAQLEQDLAKEKNGTNETIELLQAQLDKLEASITGIRNTPAYEKVGPTIDHVFQQLEKEHTE</sequence>
<dbReference type="GO" id="GO:0051301">
    <property type="term" value="P:cell division"/>
    <property type="evidence" value="ECO:0007669"/>
    <property type="project" value="UniProtKB-UniRule"/>
</dbReference>
<evidence type="ECO:0000256" key="10">
    <source>
        <dbReference type="SAM" id="Coils"/>
    </source>
</evidence>
<accession>B6JVK4</accession>
<keyword evidence="8 9" id="KW-0137">Centromere</keyword>
<organism evidence="11 13">
    <name type="scientific">Schizosaccharomyces japonicus (strain yFS275 / FY16936)</name>
    <name type="common">Fission yeast</name>
    <dbReference type="NCBI Taxonomy" id="402676"/>
    <lineage>
        <taxon>Eukaryota</taxon>
        <taxon>Fungi</taxon>
        <taxon>Dikarya</taxon>
        <taxon>Ascomycota</taxon>
        <taxon>Taphrinomycotina</taxon>
        <taxon>Schizosaccharomycetes</taxon>
        <taxon>Schizosaccharomycetales</taxon>
        <taxon>Schizosaccharomycetaceae</taxon>
        <taxon>Schizosaccharomyces</taxon>
    </lineage>
</organism>
<dbReference type="eggNOG" id="ENOG502S9JT">
    <property type="taxonomic scope" value="Eukaryota"/>
</dbReference>
<keyword evidence="2 9" id="KW-0158">Chromosome</keyword>
<dbReference type="JaponicusDB" id="SJAG_00418">
    <property type="gene designation" value="nnf1"/>
</dbReference>
<dbReference type="VEuPathDB" id="FungiDB:SJAG_00418"/>
<keyword evidence="7 9" id="KW-0131">Cell cycle</keyword>
<dbReference type="InterPro" id="IPR007128">
    <property type="entry name" value="PMF1/Nnf1"/>
</dbReference>
<dbReference type="GeneID" id="7049564"/>
<dbReference type="PANTHER" id="PTHR15459:SF3">
    <property type="entry name" value="POLYAMINE-MODULATED FACTOR 1"/>
    <property type="match status" value="1"/>
</dbReference>
<evidence type="ECO:0000256" key="7">
    <source>
        <dbReference type="ARBA" id="ARBA00023306"/>
    </source>
</evidence>
<dbReference type="InterPro" id="IPR016851">
    <property type="entry name" value="Nnf1"/>
</dbReference>
<evidence type="ECO:0000256" key="9">
    <source>
        <dbReference type="PIRNR" id="PIRNR027153"/>
    </source>
</evidence>
<keyword evidence="10" id="KW-0175">Coiled coil</keyword>
<evidence type="ECO:0000256" key="1">
    <source>
        <dbReference type="ARBA" id="ARBA00004629"/>
    </source>
</evidence>
<feature type="coiled-coil region" evidence="10">
    <location>
        <begin position="117"/>
        <end position="169"/>
    </location>
</feature>